<feature type="region of interest" description="Disordered" evidence="1">
    <location>
        <begin position="1149"/>
        <end position="1190"/>
    </location>
</feature>
<reference evidence="2 3" key="1">
    <citation type="submission" date="2015-02" db="EMBL/GenBank/DDBJ databases">
        <title>Draft Genome Sequences of Two Closely-Related Aflatoxigenic Aspergillus Species Obtained from the Cote d'Ivoire.</title>
        <authorList>
            <person name="Moore G.G."/>
            <person name="Beltz S.B."/>
            <person name="Mack B.M."/>
        </authorList>
    </citation>
    <scope>NUCLEOTIDE SEQUENCE [LARGE SCALE GENOMIC DNA]</scope>
    <source>
        <strain evidence="2 3">SRRC1432</strain>
    </source>
</reference>
<feature type="region of interest" description="Disordered" evidence="1">
    <location>
        <begin position="1"/>
        <end position="95"/>
    </location>
</feature>
<feature type="region of interest" description="Disordered" evidence="1">
    <location>
        <begin position="108"/>
        <end position="275"/>
    </location>
</feature>
<protein>
    <submittedName>
        <fullName evidence="2">Uncharacterized protein</fullName>
    </submittedName>
</protein>
<feature type="region of interest" description="Disordered" evidence="1">
    <location>
        <begin position="333"/>
        <end position="459"/>
    </location>
</feature>
<feature type="compositionally biased region" description="Pro residues" evidence="1">
    <location>
        <begin position="170"/>
        <end position="186"/>
    </location>
</feature>
<feature type="compositionally biased region" description="Pro residues" evidence="1">
    <location>
        <begin position="117"/>
        <end position="126"/>
    </location>
</feature>
<feature type="compositionally biased region" description="Low complexity" evidence="1">
    <location>
        <begin position="431"/>
        <end position="442"/>
    </location>
</feature>
<dbReference type="VEuPathDB" id="FungiDB:P175DRAFT_0488292"/>
<feature type="compositionally biased region" description="Basic and acidic residues" evidence="1">
    <location>
        <begin position="534"/>
        <end position="545"/>
    </location>
</feature>
<accession>A0A0F8WZ75</accession>
<comment type="caution">
    <text evidence="2">The sequence shown here is derived from an EMBL/GenBank/DDBJ whole genome shotgun (WGS) entry which is preliminary data.</text>
</comment>
<dbReference type="AlphaFoldDB" id="A0A0F8WZ75"/>
<feature type="region of interest" description="Disordered" evidence="1">
    <location>
        <begin position="534"/>
        <end position="769"/>
    </location>
</feature>
<organism evidence="2 3">
    <name type="scientific">Aspergillus ochraceoroseus</name>
    <dbReference type="NCBI Taxonomy" id="138278"/>
    <lineage>
        <taxon>Eukaryota</taxon>
        <taxon>Fungi</taxon>
        <taxon>Dikarya</taxon>
        <taxon>Ascomycota</taxon>
        <taxon>Pezizomycotina</taxon>
        <taxon>Eurotiomycetes</taxon>
        <taxon>Eurotiomycetidae</taxon>
        <taxon>Eurotiales</taxon>
        <taxon>Aspergillaceae</taxon>
        <taxon>Aspergillus</taxon>
        <taxon>Aspergillus subgen. Nidulantes</taxon>
    </lineage>
</organism>
<evidence type="ECO:0000313" key="3">
    <source>
        <dbReference type="Proteomes" id="UP000034947"/>
    </source>
</evidence>
<keyword evidence="3" id="KW-1185">Reference proteome</keyword>
<feature type="compositionally biased region" description="Pro residues" evidence="1">
    <location>
        <begin position="338"/>
        <end position="347"/>
    </location>
</feature>
<dbReference type="Proteomes" id="UP000034947">
    <property type="component" value="Unassembled WGS sequence"/>
</dbReference>
<gene>
    <name evidence="2" type="ORF">AOCH_005624</name>
</gene>
<feature type="compositionally biased region" description="Polar residues" evidence="1">
    <location>
        <begin position="131"/>
        <end position="167"/>
    </location>
</feature>
<name>A0A0F8WZ75_9EURO</name>
<feature type="compositionally biased region" description="Pro residues" evidence="1">
    <location>
        <begin position="50"/>
        <end position="64"/>
    </location>
</feature>
<feature type="compositionally biased region" description="Low complexity" evidence="1">
    <location>
        <begin position="187"/>
        <end position="204"/>
    </location>
</feature>
<evidence type="ECO:0000256" key="1">
    <source>
        <dbReference type="SAM" id="MobiDB-lite"/>
    </source>
</evidence>
<feature type="compositionally biased region" description="Low complexity" evidence="1">
    <location>
        <begin position="584"/>
        <end position="596"/>
    </location>
</feature>
<dbReference type="EMBL" id="JYKN01000864">
    <property type="protein sequence ID" value="KKK22775.1"/>
    <property type="molecule type" value="Genomic_DNA"/>
</dbReference>
<proteinExistence type="predicted"/>
<sequence length="1230" mass="133697">MPASKGCPGTDSIVLDTMHGSHNYNNPLRPPTSNPPAPEWRLSATATPQRHPPPPPPPPPPPQPSQSYSPGTAHGSSYGHPPPNPGVSASPASGVISAAGANTTSWGVNYNRQNYIPTPPPLPPRPASATGHLQNVHSPIVSSPATAPSYGGQISSGDYSQQWTSHPSYAPQPPVTSLSPPPPPATNPHYQAPASAPTQQTWHQQPPPSYSNIQLGQYHPSPTAPAVPSTVSSPPPVHLPPTGFSQQPYPQLVSSPPPERPATHSPAPQILPVVAPPVPPKMSPLVIPAGPSALGSGGPSDWEHLSPVPGDVDDVDIFKPKRDTIPLNNVLHELAPSQPVPPPPLPPSIQNQMVSPDAPPPWRDSPDSLGGSHDFHAPPRPARMNSTESDYSAVSALETPESIDGVIEAWNRPLAPQSKPPTEQRTPDFEPQPVSPHQSPSPLDIPAKHEPPLSVKETAPNAVVDRVKVVISEPAPQIKPVDPYEDMDPWAKSSLERYVAMLRKEAVADSDEERFKLFTAFMAKESKLREILYNIEHEPKSDGDSTPRQSSVTVQPPAKEPDSNTPAVESGLIPVDSEMEYPMSVVSSGGVEDGSYSPGGRPILPRLHTPQPPSLHRSASNPASQKYGPELSTPSHTLRAASVPPSMDEVHRALSPLTTNPPQRIYTPFRYTEGPQRGSDELVFDRPAYQAYSALRQASAESGRVMSDAPPTGDRDRSSSVASKNTDQDETFVGLIREKSVAYRKRSRKASSSSSSPVPPLPAALRRQGKVPGAIEELRSIISSSTSKKSESLWHTTARKDLERYANDFGFILEVFKPWESANKLRRENLERERVKRQEESESHIDDLFNGKEIGYADINILEEEFRQTEARTQLGEERRELDSFIANVFTPLDKRLEDEISALGVHYESALGQLGRENSHAESSADKPSISHTMKIVNEIHHRLEMRYHKRLEIALDRERRRKKAERRPLVFMGDSAALKKLDHDFDQMEKQNILEAARGRDERANRLMDAFDDAILRGLGENQTHLDELVAKVGPVDETAIGASSLPEIEIEQVLTSVSTLVESLRQDSESILHSFGIADSALNNADYSVSVSEARYSNAEPEVFRQLEAEKKKEDGKIQDNLRTKLQSVRVGPAKITATVNAALRSLGKTPPPEPPVPSDDIPASQAYDVSVPGPRPASTVGTGGRKVVVTDDAVHRERLRRALADAKKRNAAKNSSLSLPLPASEG</sequence>
<feature type="compositionally biased region" description="Pro residues" evidence="1">
    <location>
        <begin position="28"/>
        <end position="38"/>
    </location>
</feature>
<feature type="compositionally biased region" description="Low complexity" evidence="1">
    <location>
        <begin position="219"/>
        <end position="232"/>
    </location>
</feature>
<feature type="compositionally biased region" description="Polar residues" evidence="1">
    <location>
        <begin position="243"/>
        <end position="254"/>
    </location>
</feature>
<feature type="region of interest" description="Disordered" evidence="1">
    <location>
        <begin position="289"/>
        <end position="308"/>
    </location>
</feature>
<dbReference type="OrthoDB" id="1883964at2759"/>
<evidence type="ECO:0000313" key="2">
    <source>
        <dbReference type="EMBL" id="KKK22775.1"/>
    </source>
</evidence>
<feature type="region of interest" description="Disordered" evidence="1">
    <location>
        <begin position="1208"/>
        <end position="1230"/>
    </location>
</feature>